<reference evidence="1" key="1">
    <citation type="submission" date="2022-12" db="EMBL/GenBank/DDBJ databases">
        <title>Isolation and characterisation of novel Methanocorpusculum spp. from native Australian herbivores indicates the genus is ancestrally host-associated.</title>
        <authorList>
            <person name="Volmer J.G."/>
            <person name="Soo R.M."/>
            <person name="Evans P.N."/>
            <person name="Hoedt E.C."/>
            <person name="Astorga Alsina A.L."/>
            <person name="Woodcroft B.J."/>
            <person name="Tyson G.W."/>
            <person name="Hugenholtz P."/>
            <person name="Morrison M."/>
        </authorList>
    </citation>
    <scope>NUCLEOTIDE SEQUENCE</scope>
    <source>
        <strain evidence="1">MG</strain>
    </source>
</reference>
<comment type="caution">
    <text evidence="1">The sequence shown here is derived from an EMBL/GenBank/DDBJ whole genome shotgun (WGS) entry which is preliminary data.</text>
</comment>
<gene>
    <name evidence="1" type="ORF">O0S10_02745</name>
</gene>
<dbReference type="Gene3D" id="3.40.390.10">
    <property type="entry name" value="Collagenase (Catalytic Domain)"/>
    <property type="match status" value="1"/>
</dbReference>
<accession>A0ABT4IGA2</accession>
<name>A0ABT4IGA2_9EURY</name>
<dbReference type="InterPro" id="IPR024079">
    <property type="entry name" value="MetalloPept_cat_dom_sf"/>
</dbReference>
<dbReference type="EMBL" id="JAPTGB010000004">
    <property type="protein sequence ID" value="MCZ0860148.1"/>
    <property type="molecule type" value="Genomic_DNA"/>
</dbReference>
<evidence type="ECO:0000313" key="2">
    <source>
        <dbReference type="Proteomes" id="UP001141422"/>
    </source>
</evidence>
<dbReference type="RefSeq" id="WP_268924370.1">
    <property type="nucleotide sequence ID" value="NZ_JAPTGB010000004.1"/>
</dbReference>
<protein>
    <submittedName>
        <fullName evidence="1">Uncharacterized protein</fullName>
    </submittedName>
</protein>
<organism evidence="1 2">
    <name type="scientific">Methanocorpusculum petauri</name>
    <dbReference type="NCBI Taxonomy" id="3002863"/>
    <lineage>
        <taxon>Archaea</taxon>
        <taxon>Methanobacteriati</taxon>
        <taxon>Methanobacteriota</taxon>
        <taxon>Stenosarchaea group</taxon>
        <taxon>Methanomicrobia</taxon>
        <taxon>Methanomicrobiales</taxon>
        <taxon>Methanocorpusculaceae</taxon>
        <taxon>Methanocorpusculum</taxon>
    </lineage>
</organism>
<sequence length="443" mass="49441">MKMKWKMIISPKTALLVLLFAAMVMVVPVSATDTLLFSIPGKTTVVFPNDGISTMSTTDYGPLNIPQGLLASSSSDKMVSLSDDASEPRYALVTFNDPIPIRSNVVTLPIILYETAYNVTLEKMNFDVVDDGIDSYRGTISGLDDSTVIVTVGDGNSLHVSIKLPDESISVYPIQNRQYASQTSNPLHIVYSSNNLIYPDGNVVALCGTESIDSVSNTVESLISSKSIAERGEYDWAYVTVRVVTDSQFYSDSGNWQNDAAHYFANANEQFQRDDIKVILIPKYDHSRMYDLNSHPSRPEHPLEALKAYYSSEVLHSLGDDFCVYLGGYGITGSNSNYIGVAQGRYCWVRMPGIPLNFYDGSEFSRSYTLIHEIGHIFDAVHERAYDWEYFPFLYKFTVMKSSYQGEPLGQLHEFSSPAYHGTVWYDNAKVIRAAKHKVSAYT</sequence>
<evidence type="ECO:0000313" key="1">
    <source>
        <dbReference type="EMBL" id="MCZ0860148.1"/>
    </source>
</evidence>
<dbReference type="SUPFAM" id="SSF55486">
    <property type="entry name" value="Metalloproteases ('zincins'), catalytic domain"/>
    <property type="match status" value="1"/>
</dbReference>
<dbReference type="Proteomes" id="UP001141422">
    <property type="component" value="Unassembled WGS sequence"/>
</dbReference>
<proteinExistence type="predicted"/>
<keyword evidence="2" id="KW-1185">Reference proteome</keyword>